<dbReference type="SUPFAM" id="SSF54427">
    <property type="entry name" value="NTF2-like"/>
    <property type="match status" value="1"/>
</dbReference>
<comment type="caution">
    <text evidence="1">The sequence shown here is derived from an EMBL/GenBank/DDBJ whole genome shotgun (WGS) entry which is preliminary data.</text>
</comment>
<sequence length="372" mass="41159">MHCNSATADAACLASLMRCSPSSEWEETLDNFGALSGLLGPCAGLDAPELASLDAFLLAPVDDFVDPCADLNATPDSLMCAADQAFLDEKEHDLAMLLAGDVDLHATRDELQHLMEWKAEPQVLDEPLQSSQRALALPTTAPTVTATTTSAASVYCHRKRKTAELHRLRDGKDCTNDECRPTGKKVKKAEVPVTGSTAVEAKTCEQTERVYRRRYDILHGILEAWNTGGIEDLEEIAENVYDDQVTLYSPDHPDCLRGVEAVMSHWSLLLDAFPDGIMEEYIIEREEGNGDKMKATWTFSGTQVFPIFGVQPRHKKVCIRGKSFFAFKNDRIRQIVLSWDYRDTLQKLTGTPLDTTSSFEISASAPTLVFHS</sequence>
<dbReference type="GO" id="GO:0030638">
    <property type="term" value="P:polyketide metabolic process"/>
    <property type="evidence" value="ECO:0007669"/>
    <property type="project" value="InterPro"/>
</dbReference>
<dbReference type="InterPro" id="IPR009959">
    <property type="entry name" value="Cyclase_SnoaL-like"/>
</dbReference>
<name>A0AAV0TFL3_HYABA</name>
<organism evidence="1 2">
    <name type="scientific">Hyaloperonospora brassicae</name>
    <name type="common">Brassica downy mildew</name>
    <name type="synonym">Peronospora brassicae</name>
    <dbReference type="NCBI Taxonomy" id="162125"/>
    <lineage>
        <taxon>Eukaryota</taxon>
        <taxon>Sar</taxon>
        <taxon>Stramenopiles</taxon>
        <taxon>Oomycota</taxon>
        <taxon>Peronosporomycetes</taxon>
        <taxon>Peronosporales</taxon>
        <taxon>Peronosporaceae</taxon>
        <taxon>Hyaloperonospora</taxon>
    </lineage>
</organism>
<dbReference type="AlphaFoldDB" id="A0AAV0TFL3"/>
<evidence type="ECO:0008006" key="3">
    <source>
        <dbReference type="Google" id="ProtNLM"/>
    </source>
</evidence>
<dbReference type="Gene3D" id="3.10.450.50">
    <property type="match status" value="1"/>
</dbReference>
<dbReference type="InterPro" id="IPR032710">
    <property type="entry name" value="NTF2-like_dom_sf"/>
</dbReference>
<evidence type="ECO:0000313" key="2">
    <source>
        <dbReference type="Proteomes" id="UP001162031"/>
    </source>
</evidence>
<accession>A0AAV0TFL3</accession>
<dbReference type="EMBL" id="CANTFL010000320">
    <property type="protein sequence ID" value="CAI5720752.1"/>
    <property type="molecule type" value="Genomic_DNA"/>
</dbReference>
<gene>
    <name evidence="1" type="ORF">HBR001_LOCUS2461</name>
</gene>
<keyword evidence="2" id="KW-1185">Reference proteome</keyword>
<protein>
    <recommendedName>
        <fullName evidence="3">SnoaL-like domain-containing protein</fullName>
    </recommendedName>
</protein>
<evidence type="ECO:0000313" key="1">
    <source>
        <dbReference type="EMBL" id="CAI5720752.1"/>
    </source>
</evidence>
<reference evidence="1" key="1">
    <citation type="submission" date="2022-12" db="EMBL/GenBank/DDBJ databases">
        <authorList>
            <person name="Webb A."/>
        </authorList>
    </citation>
    <scope>NUCLEOTIDE SEQUENCE</scope>
    <source>
        <strain evidence="1">Hp1</strain>
    </source>
</reference>
<dbReference type="Proteomes" id="UP001162031">
    <property type="component" value="Unassembled WGS sequence"/>
</dbReference>
<proteinExistence type="predicted"/>
<dbReference type="Pfam" id="PF07366">
    <property type="entry name" value="SnoaL"/>
    <property type="match status" value="1"/>
</dbReference>